<feature type="compositionally biased region" description="Polar residues" evidence="1">
    <location>
        <begin position="36"/>
        <end position="51"/>
    </location>
</feature>
<organism evidence="2 3">
    <name type="scientific">Zopfia rhizophila CBS 207.26</name>
    <dbReference type="NCBI Taxonomy" id="1314779"/>
    <lineage>
        <taxon>Eukaryota</taxon>
        <taxon>Fungi</taxon>
        <taxon>Dikarya</taxon>
        <taxon>Ascomycota</taxon>
        <taxon>Pezizomycotina</taxon>
        <taxon>Dothideomycetes</taxon>
        <taxon>Dothideomycetes incertae sedis</taxon>
        <taxon>Zopfiaceae</taxon>
        <taxon>Zopfia</taxon>
    </lineage>
</organism>
<evidence type="ECO:0000313" key="2">
    <source>
        <dbReference type="EMBL" id="KAF2177858.1"/>
    </source>
</evidence>
<gene>
    <name evidence="2" type="ORF">K469DRAFT_696255</name>
</gene>
<evidence type="ECO:0000256" key="1">
    <source>
        <dbReference type="SAM" id="MobiDB-lite"/>
    </source>
</evidence>
<feature type="region of interest" description="Disordered" evidence="1">
    <location>
        <begin position="33"/>
        <end position="54"/>
    </location>
</feature>
<reference evidence="2" key="1">
    <citation type="journal article" date="2020" name="Stud. Mycol.">
        <title>101 Dothideomycetes genomes: a test case for predicting lifestyles and emergence of pathogens.</title>
        <authorList>
            <person name="Haridas S."/>
            <person name="Albert R."/>
            <person name="Binder M."/>
            <person name="Bloem J."/>
            <person name="Labutti K."/>
            <person name="Salamov A."/>
            <person name="Andreopoulos B."/>
            <person name="Baker S."/>
            <person name="Barry K."/>
            <person name="Bills G."/>
            <person name="Bluhm B."/>
            <person name="Cannon C."/>
            <person name="Castanera R."/>
            <person name="Culley D."/>
            <person name="Daum C."/>
            <person name="Ezra D."/>
            <person name="Gonzalez J."/>
            <person name="Henrissat B."/>
            <person name="Kuo A."/>
            <person name="Liang C."/>
            <person name="Lipzen A."/>
            <person name="Lutzoni F."/>
            <person name="Magnuson J."/>
            <person name="Mondo S."/>
            <person name="Nolan M."/>
            <person name="Ohm R."/>
            <person name="Pangilinan J."/>
            <person name="Park H.-J."/>
            <person name="Ramirez L."/>
            <person name="Alfaro M."/>
            <person name="Sun H."/>
            <person name="Tritt A."/>
            <person name="Yoshinaga Y."/>
            <person name="Zwiers L.-H."/>
            <person name="Turgeon B."/>
            <person name="Goodwin S."/>
            <person name="Spatafora J."/>
            <person name="Crous P."/>
            <person name="Grigoriev I."/>
        </authorList>
    </citation>
    <scope>NUCLEOTIDE SEQUENCE</scope>
    <source>
        <strain evidence="2">CBS 207.26</strain>
    </source>
</reference>
<dbReference type="AlphaFoldDB" id="A0A6A6DHD2"/>
<keyword evidence="3" id="KW-1185">Reference proteome</keyword>
<proteinExistence type="predicted"/>
<name>A0A6A6DHD2_9PEZI</name>
<accession>A0A6A6DHD2</accession>
<protein>
    <submittedName>
        <fullName evidence="2">Uncharacterized protein</fullName>
    </submittedName>
</protein>
<dbReference type="OrthoDB" id="509690at2759"/>
<sequence>MDYKNIKSLSGNKLPDFSFAGYHRREIPLPALNRPATKTLSPGSGDQSKATQAAVDEISKAGTYHLSPSSTLSAFLVSLCGHVQTSNLRAGTTIQQPRRITSIFDKAISFTIPLTNTLNATNGMSPIKSVAYTPSTLPSGICIENLYMRVSPT</sequence>
<evidence type="ECO:0000313" key="3">
    <source>
        <dbReference type="Proteomes" id="UP000800200"/>
    </source>
</evidence>
<dbReference type="EMBL" id="ML994681">
    <property type="protein sequence ID" value="KAF2177858.1"/>
    <property type="molecule type" value="Genomic_DNA"/>
</dbReference>
<dbReference type="Proteomes" id="UP000800200">
    <property type="component" value="Unassembled WGS sequence"/>
</dbReference>